<dbReference type="NCBIfam" id="TIGR01249">
    <property type="entry name" value="pro_imino_pep_1"/>
    <property type="match status" value="1"/>
</dbReference>
<dbReference type="Proteomes" id="UP001595791">
    <property type="component" value="Unassembled WGS sequence"/>
</dbReference>
<evidence type="ECO:0000313" key="14">
    <source>
        <dbReference type="EMBL" id="MFC4160542.1"/>
    </source>
</evidence>
<dbReference type="InterPro" id="IPR000073">
    <property type="entry name" value="AB_hydrolase_1"/>
</dbReference>
<comment type="subcellular location">
    <subcellularLocation>
        <location evidence="2 11">Cytoplasm</location>
    </subcellularLocation>
</comment>
<keyword evidence="15" id="KW-1185">Reference proteome</keyword>
<comment type="caution">
    <text evidence="14">The sequence shown here is derived from an EMBL/GenBank/DDBJ whole genome shotgun (WGS) entry which is preliminary data.</text>
</comment>
<keyword evidence="6 11" id="KW-0031">Aminopeptidase</keyword>
<evidence type="ECO:0000256" key="6">
    <source>
        <dbReference type="ARBA" id="ARBA00022438"/>
    </source>
</evidence>
<dbReference type="SUPFAM" id="SSF53474">
    <property type="entry name" value="alpha/beta-Hydrolases"/>
    <property type="match status" value="1"/>
</dbReference>
<evidence type="ECO:0000256" key="11">
    <source>
        <dbReference type="PIRNR" id="PIRNR006431"/>
    </source>
</evidence>
<dbReference type="PANTHER" id="PTHR43722:SF1">
    <property type="entry name" value="PROLINE IMINOPEPTIDASE"/>
    <property type="match status" value="1"/>
</dbReference>
<reference evidence="15" key="1">
    <citation type="journal article" date="2019" name="Int. J. Syst. Evol. Microbiol.">
        <title>The Global Catalogue of Microorganisms (GCM) 10K type strain sequencing project: providing services to taxonomists for standard genome sequencing and annotation.</title>
        <authorList>
            <consortium name="The Broad Institute Genomics Platform"/>
            <consortium name="The Broad Institute Genome Sequencing Center for Infectious Disease"/>
            <person name="Wu L."/>
            <person name="Ma J."/>
        </authorList>
    </citation>
    <scope>NUCLEOTIDE SEQUENCE [LARGE SCALE GENOMIC DNA]</scope>
    <source>
        <strain evidence="15">LMG 29894</strain>
    </source>
</reference>
<evidence type="ECO:0000259" key="13">
    <source>
        <dbReference type="Pfam" id="PF00561"/>
    </source>
</evidence>
<organism evidence="14 15">
    <name type="scientific">Chitinimonas lacunae</name>
    <dbReference type="NCBI Taxonomy" id="1963018"/>
    <lineage>
        <taxon>Bacteria</taxon>
        <taxon>Pseudomonadati</taxon>
        <taxon>Pseudomonadota</taxon>
        <taxon>Betaproteobacteria</taxon>
        <taxon>Neisseriales</taxon>
        <taxon>Chitinibacteraceae</taxon>
        <taxon>Chitinimonas</taxon>
    </lineage>
</organism>
<comment type="similarity">
    <text evidence="3 11 12">Belongs to the peptidase S33 family.</text>
</comment>
<evidence type="ECO:0000256" key="10">
    <source>
        <dbReference type="ARBA" id="ARBA00029605"/>
    </source>
</evidence>
<dbReference type="Gene3D" id="3.40.50.1820">
    <property type="entry name" value="alpha/beta hydrolase"/>
    <property type="match status" value="1"/>
</dbReference>
<dbReference type="EC" id="3.4.11.5" evidence="4 11"/>
<dbReference type="PANTHER" id="PTHR43722">
    <property type="entry name" value="PROLINE IMINOPEPTIDASE"/>
    <property type="match status" value="1"/>
</dbReference>
<feature type="domain" description="AB hydrolase-1" evidence="13">
    <location>
        <begin position="39"/>
        <end position="296"/>
    </location>
</feature>
<dbReference type="InterPro" id="IPR029058">
    <property type="entry name" value="AB_hydrolase_fold"/>
</dbReference>
<dbReference type="InterPro" id="IPR005944">
    <property type="entry name" value="Pro_iminopeptidase"/>
</dbReference>
<dbReference type="GO" id="GO:0004177">
    <property type="term" value="F:aminopeptidase activity"/>
    <property type="evidence" value="ECO:0007669"/>
    <property type="project" value="UniProtKB-KW"/>
</dbReference>
<protein>
    <recommendedName>
        <fullName evidence="5 11">Proline iminopeptidase</fullName>
        <shortName evidence="11">PIP</shortName>
        <ecNumber evidence="4 11">3.4.11.5</ecNumber>
    </recommendedName>
    <alternativeName>
        <fullName evidence="10 11">Prolyl aminopeptidase</fullName>
    </alternativeName>
</protein>
<evidence type="ECO:0000256" key="1">
    <source>
        <dbReference type="ARBA" id="ARBA00001585"/>
    </source>
</evidence>
<evidence type="ECO:0000256" key="12">
    <source>
        <dbReference type="RuleBase" id="RU003421"/>
    </source>
</evidence>
<keyword evidence="8 11" id="KW-0645">Protease</keyword>
<gene>
    <name evidence="14" type="primary">pip</name>
    <name evidence="14" type="ORF">ACFOW7_14475</name>
</gene>
<dbReference type="Pfam" id="PF00561">
    <property type="entry name" value="Abhydrolase_1"/>
    <property type="match status" value="1"/>
</dbReference>
<evidence type="ECO:0000256" key="5">
    <source>
        <dbReference type="ARBA" id="ARBA00021843"/>
    </source>
</evidence>
<evidence type="ECO:0000256" key="8">
    <source>
        <dbReference type="ARBA" id="ARBA00022670"/>
    </source>
</evidence>
<sequence>MELRSELYPPLEPNRSGMLAVDALHTMYWEECGNPNGVPVVFLHGGPGFGASPQSRRFFDPDFYRIVVFDQRGSGRSTPVGETRANTTQDLIADMERLREMLQIEQWLVFGGSWGSTLALAYGCTHPSRCLGFVLRGVFLGRPWELEWFMNGVRNFFPEVWQKFADHLPAAEQGNLLENYQRRFNDPDPAVRLAAARAWCIYEGSCVTLLPDPHVETTHSDETMALGVGRLEAHYFANQLFLAGQPLLEQVERISHLPMITAQGRYDVVCPPVSAWELHKAWPGSELHILPDAGHSGWEPSINRELVRACEQMKTRIAS</sequence>
<dbReference type="RefSeq" id="WP_378165484.1">
    <property type="nucleotide sequence ID" value="NZ_JBHSBU010000001.1"/>
</dbReference>
<dbReference type="PIRSF" id="PIRSF006431">
    <property type="entry name" value="Pept_S33"/>
    <property type="match status" value="1"/>
</dbReference>
<dbReference type="EMBL" id="JBHSBU010000001">
    <property type="protein sequence ID" value="MFC4160542.1"/>
    <property type="molecule type" value="Genomic_DNA"/>
</dbReference>
<name>A0ABV8MS68_9NEIS</name>
<dbReference type="PRINTS" id="PR00793">
    <property type="entry name" value="PROAMNOPTASE"/>
</dbReference>
<proteinExistence type="inferred from homology"/>
<evidence type="ECO:0000256" key="3">
    <source>
        <dbReference type="ARBA" id="ARBA00010088"/>
    </source>
</evidence>
<dbReference type="InterPro" id="IPR002410">
    <property type="entry name" value="Peptidase_S33"/>
</dbReference>
<evidence type="ECO:0000313" key="15">
    <source>
        <dbReference type="Proteomes" id="UP001595791"/>
    </source>
</evidence>
<comment type="catalytic activity">
    <reaction evidence="1 11 12">
        <text>Release of N-terminal proline from a peptide.</text>
        <dbReference type="EC" id="3.4.11.5"/>
    </reaction>
</comment>
<evidence type="ECO:0000256" key="9">
    <source>
        <dbReference type="ARBA" id="ARBA00022801"/>
    </source>
</evidence>
<evidence type="ECO:0000256" key="7">
    <source>
        <dbReference type="ARBA" id="ARBA00022490"/>
    </source>
</evidence>
<evidence type="ECO:0000256" key="4">
    <source>
        <dbReference type="ARBA" id="ARBA00012568"/>
    </source>
</evidence>
<keyword evidence="9 11" id="KW-0378">Hydrolase</keyword>
<accession>A0ABV8MS68</accession>
<evidence type="ECO:0000256" key="2">
    <source>
        <dbReference type="ARBA" id="ARBA00004496"/>
    </source>
</evidence>
<keyword evidence="7 11" id="KW-0963">Cytoplasm</keyword>